<evidence type="ECO:0000256" key="1">
    <source>
        <dbReference type="HAMAP-Rule" id="MF_02088"/>
    </source>
</evidence>
<dbReference type="PANTHER" id="PTHR34300:SF1">
    <property type="entry name" value="QUEUOSINE PRECURSOR TRANSPORTER"/>
    <property type="match status" value="1"/>
</dbReference>
<evidence type="ECO:0000313" key="2">
    <source>
        <dbReference type="EMBL" id="MBW7570403.1"/>
    </source>
</evidence>
<keyword evidence="3" id="KW-1185">Reference proteome</keyword>
<dbReference type="NCBIfam" id="TIGR00697">
    <property type="entry name" value="queuosine precursor transporter"/>
    <property type="match status" value="1"/>
</dbReference>
<evidence type="ECO:0000313" key="3">
    <source>
        <dbReference type="Proteomes" id="UP000731465"/>
    </source>
</evidence>
<feature type="transmembrane region" description="Helical" evidence="1">
    <location>
        <begin position="178"/>
        <end position="201"/>
    </location>
</feature>
<feature type="transmembrane region" description="Helical" evidence="1">
    <location>
        <begin position="12"/>
        <end position="30"/>
    </location>
</feature>
<dbReference type="NCBIfam" id="NF008406">
    <property type="entry name" value="PRK11212.1"/>
    <property type="match status" value="1"/>
</dbReference>
<dbReference type="RefSeq" id="WP_219937624.1">
    <property type="nucleotide sequence ID" value="NZ_JAGFNY010000016.1"/>
</dbReference>
<reference evidence="2 3" key="1">
    <citation type="submission" date="2021-03" db="EMBL/GenBank/DDBJ databases">
        <title>Succinivibrio sp. nov. isolated from feces of cow.</title>
        <authorList>
            <person name="Choi J.-Y."/>
        </authorList>
    </citation>
    <scope>NUCLEOTIDE SEQUENCE [LARGE SCALE GENOMIC DNA]</scope>
    <source>
        <strain evidence="2 3">AGMB01872</strain>
    </source>
</reference>
<keyword evidence="1" id="KW-0813">Transport</keyword>
<comment type="similarity">
    <text evidence="1">Belongs to the vitamin uptake transporter (VUT/ECF) (TC 2.A.88) family. Q precursor transporter subfamily.</text>
</comment>
<keyword evidence="1" id="KW-1003">Cell membrane</keyword>
<gene>
    <name evidence="2" type="ORF">J5V48_05780</name>
</gene>
<dbReference type="Pfam" id="PF02592">
    <property type="entry name" value="Vut_1"/>
    <property type="match status" value="1"/>
</dbReference>
<proteinExistence type="inferred from homology"/>
<sequence>MATFTFPLYKLWFFHIFIIVLSNYAVQIPLNIAGINTTVGTFTYPFIFLTTDLTVRIFRQRNARKVVFLATMPGLILSYFIGTLFEHGTFQGFSNLSNFSVFVFRITLASLTAYLAGQLADILVFQKLRQNRKWWLAPICSSVFGNLIDTYIFFAVAFMNGPDAFMAENFVEIATVDYLVKIVANLSIFVPAYGMLLNYLIKKLNVNSFDELHK</sequence>
<keyword evidence="1" id="KW-0472">Membrane</keyword>
<name>A0ABS7DGG5_9GAMM</name>
<feature type="transmembrane region" description="Helical" evidence="1">
    <location>
        <begin position="66"/>
        <end position="82"/>
    </location>
</feature>
<comment type="function">
    <text evidence="1">Involved in the import of queuosine (Q) precursors, required for Q precursor salvage.</text>
</comment>
<dbReference type="HAMAP" id="MF_02088">
    <property type="entry name" value="Q_prec_transport"/>
    <property type="match status" value="1"/>
</dbReference>
<dbReference type="InterPro" id="IPR003744">
    <property type="entry name" value="YhhQ"/>
</dbReference>
<protein>
    <recommendedName>
        <fullName evidence="1">Probable queuosine precursor transporter</fullName>
        <shortName evidence="1">Q precursor transporter</shortName>
    </recommendedName>
</protein>
<dbReference type="EMBL" id="JAGFNY010000016">
    <property type="protein sequence ID" value="MBW7570403.1"/>
    <property type="molecule type" value="Genomic_DNA"/>
</dbReference>
<comment type="caution">
    <text evidence="2">The sequence shown here is derived from an EMBL/GenBank/DDBJ whole genome shotgun (WGS) entry which is preliminary data.</text>
</comment>
<keyword evidence="1" id="KW-0812">Transmembrane</keyword>
<keyword evidence="1" id="KW-0997">Cell inner membrane</keyword>
<feature type="transmembrane region" description="Helical" evidence="1">
    <location>
        <begin position="102"/>
        <end position="124"/>
    </location>
</feature>
<accession>A0ABS7DGG5</accession>
<dbReference type="Proteomes" id="UP000731465">
    <property type="component" value="Unassembled WGS sequence"/>
</dbReference>
<organism evidence="2 3">
    <name type="scientific">Succinivibrio faecicola</name>
    <dbReference type="NCBI Taxonomy" id="2820300"/>
    <lineage>
        <taxon>Bacteria</taxon>
        <taxon>Pseudomonadati</taxon>
        <taxon>Pseudomonadota</taxon>
        <taxon>Gammaproteobacteria</taxon>
        <taxon>Aeromonadales</taxon>
        <taxon>Succinivibrionaceae</taxon>
        <taxon>Succinivibrio</taxon>
    </lineage>
</organism>
<dbReference type="PANTHER" id="PTHR34300">
    <property type="entry name" value="QUEUOSINE PRECURSOR TRANSPORTER-RELATED"/>
    <property type="match status" value="1"/>
</dbReference>
<comment type="subcellular location">
    <subcellularLocation>
        <location evidence="1">Cell inner membrane</location>
        <topology evidence="1">Multi-pass membrane protein</topology>
    </subcellularLocation>
</comment>
<feature type="transmembrane region" description="Helical" evidence="1">
    <location>
        <begin position="136"/>
        <end position="158"/>
    </location>
</feature>
<keyword evidence="1" id="KW-1133">Transmembrane helix</keyword>